<evidence type="ECO:0000313" key="2">
    <source>
        <dbReference type="Proteomes" id="UP001341840"/>
    </source>
</evidence>
<keyword evidence="2" id="KW-1185">Reference proteome</keyword>
<protein>
    <submittedName>
        <fullName evidence="1">Uncharacterized protein</fullName>
    </submittedName>
</protein>
<dbReference type="EMBL" id="JASCZI010092065">
    <property type="protein sequence ID" value="MED6151788.1"/>
    <property type="molecule type" value="Genomic_DNA"/>
</dbReference>
<evidence type="ECO:0000313" key="1">
    <source>
        <dbReference type="EMBL" id="MED6151788.1"/>
    </source>
</evidence>
<organism evidence="1 2">
    <name type="scientific">Stylosanthes scabra</name>
    <dbReference type="NCBI Taxonomy" id="79078"/>
    <lineage>
        <taxon>Eukaryota</taxon>
        <taxon>Viridiplantae</taxon>
        <taxon>Streptophyta</taxon>
        <taxon>Embryophyta</taxon>
        <taxon>Tracheophyta</taxon>
        <taxon>Spermatophyta</taxon>
        <taxon>Magnoliopsida</taxon>
        <taxon>eudicotyledons</taxon>
        <taxon>Gunneridae</taxon>
        <taxon>Pentapetalae</taxon>
        <taxon>rosids</taxon>
        <taxon>fabids</taxon>
        <taxon>Fabales</taxon>
        <taxon>Fabaceae</taxon>
        <taxon>Papilionoideae</taxon>
        <taxon>50 kb inversion clade</taxon>
        <taxon>dalbergioids sensu lato</taxon>
        <taxon>Dalbergieae</taxon>
        <taxon>Pterocarpus clade</taxon>
        <taxon>Stylosanthes</taxon>
    </lineage>
</organism>
<comment type="caution">
    <text evidence="1">The sequence shown here is derived from an EMBL/GenBank/DDBJ whole genome shotgun (WGS) entry which is preliminary data.</text>
</comment>
<name>A0ABU6TV81_9FABA</name>
<sequence length="85" mass="9591">MECKCCMKWVGATRLRCLRLRIQKRHVNDLKGLPYGANEHDLEGRLSTNKFSRRGGKKGRLQAIDISCFSCLLNITGVSLDLHGC</sequence>
<gene>
    <name evidence="1" type="ORF">PIB30_085800</name>
</gene>
<dbReference type="Proteomes" id="UP001341840">
    <property type="component" value="Unassembled WGS sequence"/>
</dbReference>
<reference evidence="1 2" key="1">
    <citation type="journal article" date="2023" name="Plants (Basel)">
        <title>Bridging the Gap: Combining Genomics and Transcriptomics Approaches to Understand Stylosanthes scabra, an Orphan Legume from the Brazilian Caatinga.</title>
        <authorList>
            <person name="Ferreira-Neto J.R.C."/>
            <person name="da Silva M.D."/>
            <person name="Binneck E."/>
            <person name="de Melo N.F."/>
            <person name="da Silva R.H."/>
            <person name="de Melo A.L.T.M."/>
            <person name="Pandolfi V."/>
            <person name="Bustamante F.O."/>
            <person name="Brasileiro-Vidal A.C."/>
            <person name="Benko-Iseppon A.M."/>
        </authorList>
    </citation>
    <scope>NUCLEOTIDE SEQUENCE [LARGE SCALE GENOMIC DNA]</scope>
    <source>
        <tissue evidence="1">Leaves</tissue>
    </source>
</reference>
<proteinExistence type="predicted"/>
<accession>A0ABU6TV81</accession>